<dbReference type="Proteomes" id="UP000438448">
    <property type="component" value="Unassembled WGS sequence"/>
</dbReference>
<dbReference type="AlphaFoldDB" id="A0A7K0D3K4"/>
<evidence type="ECO:0000259" key="4">
    <source>
        <dbReference type="PROSITE" id="PS50893"/>
    </source>
</evidence>
<dbReference type="SMART" id="SM00382">
    <property type="entry name" value="AAA"/>
    <property type="match status" value="1"/>
</dbReference>
<dbReference type="GO" id="GO:0016887">
    <property type="term" value="F:ATP hydrolysis activity"/>
    <property type="evidence" value="ECO:0007669"/>
    <property type="project" value="InterPro"/>
</dbReference>
<dbReference type="PROSITE" id="PS50893">
    <property type="entry name" value="ABC_TRANSPORTER_2"/>
    <property type="match status" value="1"/>
</dbReference>
<gene>
    <name evidence="5" type="primary">frcA_4</name>
    <name evidence="5" type="ORF">NRB20_34000</name>
</gene>
<dbReference type="CDD" id="cd03216">
    <property type="entry name" value="ABC_Carb_Monos_I"/>
    <property type="match status" value="1"/>
</dbReference>
<dbReference type="InterPro" id="IPR003439">
    <property type="entry name" value="ABC_transporter-like_ATP-bd"/>
</dbReference>
<feature type="region of interest" description="Disordered" evidence="3">
    <location>
        <begin position="256"/>
        <end position="286"/>
    </location>
</feature>
<organism evidence="5 6">
    <name type="scientific">Nocardia macrotermitis</name>
    <dbReference type="NCBI Taxonomy" id="2585198"/>
    <lineage>
        <taxon>Bacteria</taxon>
        <taxon>Bacillati</taxon>
        <taxon>Actinomycetota</taxon>
        <taxon>Actinomycetes</taxon>
        <taxon>Mycobacteriales</taxon>
        <taxon>Nocardiaceae</taxon>
        <taxon>Nocardia</taxon>
    </lineage>
</organism>
<dbReference type="Pfam" id="PF00005">
    <property type="entry name" value="ABC_tran"/>
    <property type="match status" value="1"/>
</dbReference>
<dbReference type="InterPro" id="IPR003593">
    <property type="entry name" value="AAA+_ATPase"/>
</dbReference>
<feature type="domain" description="ABC transporter" evidence="4">
    <location>
        <begin position="9"/>
        <end position="246"/>
    </location>
</feature>
<name>A0A7K0D3K4_9NOCA</name>
<proteinExistence type="predicted"/>
<dbReference type="SUPFAM" id="SSF52540">
    <property type="entry name" value="P-loop containing nucleoside triphosphate hydrolases"/>
    <property type="match status" value="1"/>
</dbReference>
<dbReference type="PANTHER" id="PTHR43790:SF8">
    <property type="entry name" value="SUGAR ABC TRANSPORTER ATP-BINDING PROTEIN"/>
    <property type="match status" value="1"/>
</dbReference>
<feature type="compositionally biased region" description="Low complexity" evidence="3">
    <location>
        <begin position="274"/>
        <end position="286"/>
    </location>
</feature>
<comment type="caution">
    <text evidence="5">The sequence shown here is derived from an EMBL/GenBank/DDBJ whole genome shotgun (WGS) entry which is preliminary data.</text>
</comment>
<dbReference type="GO" id="GO:0005524">
    <property type="term" value="F:ATP binding"/>
    <property type="evidence" value="ECO:0007669"/>
    <property type="project" value="UniProtKB-KW"/>
</dbReference>
<evidence type="ECO:0000313" key="5">
    <source>
        <dbReference type="EMBL" id="MQY20298.1"/>
    </source>
</evidence>
<keyword evidence="6" id="KW-1185">Reference proteome</keyword>
<evidence type="ECO:0000256" key="1">
    <source>
        <dbReference type="ARBA" id="ARBA00022741"/>
    </source>
</evidence>
<evidence type="ECO:0000256" key="2">
    <source>
        <dbReference type="ARBA" id="ARBA00022840"/>
    </source>
</evidence>
<evidence type="ECO:0000313" key="6">
    <source>
        <dbReference type="Proteomes" id="UP000438448"/>
    </source>
</evidence>
<keyword evidence="2 5" id="KW-0067">ATP-binding</keyword>
<keyword evidence="1" id="KW-0547">Nucleotide-binding</keyword>
<dbReference type="InterPro" id="IPR027417">
    <property type="entry name" value="P-loop_NTPase"/>
</dbReference>
<sequence>MTVDSTPLLEARELTKSFDSVRALGGVSLRIPEGEVTALVGDNGAGKSTLVRCLTGVQSPDTGQILFRGEPVRLRSPEDARKMGIETVYQDLALIDDLTVWQNLFLNRELVYPLGIVNRRGMIARSGEIMRELDVDVPSVRTTVRRMSGGQRQSIAIARAVAWGKAMVIMDEPTAALGVRETAAVEKLVRGLRDRGVTVLIISHDLAQVMRICDNVVVLRRGRSVAAHKISEVDGDRLVGLITGAIPGNLEARHVEAATESRTSDSVDAESDSRAAAASGTSEAAS</sequence>
<dbReference type="RefSeq" id="WP_153411040.1">
    <property type="nucleotide sequence ID" value="NZ_WEGK01000006.1"/>
</dbReference>
<protein>
    <submittedName>
        <fullName evidence="5">Fructose import ATP-binding protein FrcA</fullName>
    </submittedName>
</protein>
<dbReference type="OrthoDB" id="7875923at2"/>
<accession>A0A7K0D3K4</accession>
<dbReference type="InterPro" id="IPR050107">
    <property type="entry name" value="ABC_carbohydrate_import_ATPase"/>
</dbReference>
<evidence type="ECO:0000256" key="3">
    <source>
        <dbReference type="SAM" id="MobiDB-lite"/>
    </source>
</evidence>
<reference evidence="5 6" key="1">
    <citation type="submission" date="2019-10" db="EMBL/GenBank/DDBJ databases">
        <title>Nocardia macrotermitis sp. nov. and Nocardia aurantia sp. nov., isolated from the gut of fungus growing-termite Macrotermes natalensis.</title>
        <authorList>
            <person name="Benndorf R."/>
            <person name="Schwitalla J."/>
            <person name="Martin K."/>
            <person name="De Beer W."/>
            <person name="Kaster A.-K."/>
            <person name="Vollmers J."/>
            <person name="Poulsen M."/>
            <person name="Beemelmanns C."/>
        </authorList>
    </citation>
    <scope>NUCLEOTIDE SEQUENCE [LARGE SCALE GENOMIC DNA]</scope>
    <source>
        <strain evidence="5 6">RB20</strain>
    </source>
</reference>
<dbReference type="EMBL" id="WEGK01000006">
    <property type="protein sequence ID" value="MQY20298.1"/>
    <property type="molecule type" value="Genomic_DNA"/>
</dbReference>
<dbReference type="PANTHER" id="PTHR43790">
    <property type="entry name" value="CARBOHYDRATE TRANSPORT ATP-BINDING PROTEIN MG119-RELATED"/>
    <property type="match status" value="1"/>
</dbReference>
<dbReference type="Gene3D" id="3.40.50.300">
    <property type="entry name" value="P-loop containing nucleotide triphosphate hydrolases"/>
    <property type="match status" value="1"/>
</dbReference>
<feature type="compositionally biased region" description="Basic and acidic residues" evidence="3">
    <location>
        <begin position="256"/>
        <end position="265"/>
    </location>
</feature>